<proteinExistence type="predicted"/>
<evidence type="ECO:0000313" key="8">
    <source>
        <dbReference type="EMBL" id="MDG2949146.1"/>
    </source>
</evidence>
<dbReference type="Gene3D" id="2.30.30.100">
    <property type="match status" value="1"/>
</dbReference>
<evidence type="ECO:0000256" key="5">
    <source>
        <dbReference type="ARBA" id="ARBA00024227"/>
    </source>
</evidence>
<sequence>MTSLLEILADCQPHSFEKLTALFACSDEELLARIQTLQKQGILIDTAFGEVRLIPQTPLLSAVKIQQVFPRHKIMYVPVIDSTNRLLLTNMSRLNKGDICITEHQTAGRGRRGRQWQSPFAAQAIFSMMWQVDAGKSVDGLSLTVGMAIRRAICKLGSDQAKLKWPNDILLHGRKLAGILIETAGTENGRLNLVIGVGINVAVLRDTNQIDQAWANLQEILPKIDRTLLLITVFEELIQALTEFERHGITPEFQQQWRLNDAFFQHEVNIIKEKQIISGVEQGIDERGHLRLQVGNEWMTFNGGEVSLRKNGR</sequence>
<comment type="caution">
    <text evidence="8">The sequence shown here is derived from an EMBL/GenBank/DDBJ whole genome shotgun (WGS) entry which is preliminary data.</text>
</comment>
<reference evidence="8" key="1">
    <citation type="submission" date="2023-03" db="EMBL/GenBank/DDBJ databases">
        <title>Classification of Bisgaard taxon 6 and taxon 10 as Exercitatus varius gen. nov., spec. nov.</title>
        <authorList>
            <person name="Christensen H."/>
        </authorList>
    </citation>
    <scope>NUCLEOTIDE SEQUENCE</scope>
    <source>
        <strain evidence="8">86116</strain>
    </source>
</reference>
<evidence type="ECO:0000259" key="7">
    <source>
        <dbReference type="PROSITE" id="PS51733"/>
    </source>
</evidence>
<keyword evidence="2" id="KW-0547">Nucleotide-binding</keyword>
<dbReference type="PANTHER" id="PTHR12835">
    <property type="entry name" value="BIOTIN PROTEIN LIGASE"/>
    <property type="match status" value="1"/>
</dbReference>
<dbReference type="InterPro" id="IPR003142">
    <property type="entry name" value="BPL_C"/>
</dbReference>
<dbReference type="Proteomes" id="UP001214976">
    <property type="component" value="Unassembled WGS sequence"/>
</dbReference>
<dbReference type="SUPFAM" id="SSF50037">
    <property type="entry name" value="C-terminal domain of transcriptional repressors"/>
    <property type="match status" value="1"/>
</dbReference>
<dbReference type="CDD" id="cd16442">
    <property type="entry name" value="BPL"/>
    <property type="match status" value="1"/>
</dbReference>
<evidence type="ECO:0000313" key="9">
    <source>
        <dbReference type="Proteomes" id="UP001214976"/>
    </source>
</evidence>
<dbReference type="GO" id="GO:0004077">
    <property type="term" value="F:biotin--[biotin carboxyl-carrier protein] ligase activity"/>
    <property type="evidence" value="ECO:0007669"/>
    <property type="project" value="UniProtKB-EC"/>
</dbReference>
<dbReference type="Pfam" id="PF02237">
    <property type="entry name" value="BPL_C"/>
    <property type="match status" value="1"/>
</dbReference>
<dbReference type="GO" id="GO:0005737">
    <property type="term" value="C:cytoplasm"/>
    <property type="evidence" value="ECO:0007669"/>
    <property type="project" value="TreeGrafter"/>
</dbReference>
<dbReference type="PROSITE" id="PS51733">
    <property type="entry name" value="BPL_LPL_CATALYTIC"/>
    <property type="match status" value="1"/>
</dbReference>
<evidence type="ECO:0000256" key="6">
    <source>
        <dbReference type="ARBA" id="ARBA00047846"/>
    </source>
</evidence>
<dbReference type="InterPro" id="IPR004408">
    <property type="entry name" value="Biotin_CoA_COase_ligase"/>
</dbReference>
<keyword evidence="4" id="KW-0092">Biotin</keyword>
<dbReference type="InterPro" id="IPR008988">
    <property type="entry name" value="Transcriptional_repressor_C"/>
</dbReference>
<dbReference type="Gene3D" id="3.30.930.10">
    <property type="entry name" value="Bira Bifunctional Protein, Domain 2"/>
    <property type="match status" value="1"/>
</dbReference>
<dbReference type="EMBL" id="JARQTW010000002">
    <property type="protein sequence ID" value="MDG2949146.1"/>
    <property type="molecule type" value="Genomic_DNA"/>
</dbReference>
<evidence type="ECO:0000256" key="3">
    <source>
        <dbReference type="ARBA" id="ARBA00022840"/>
    </source>
</evidence>
<dbReference type="InterPro" id="IPR004143">
    <property type="entry name" value="BPL_LPL_catalytic"/>
</dbReference>
<name>A0AAW6Q9L1_9PAST</name>
<feature type="domain" description="BPL/LPL catalytic" evidence="7">
    <location>
        <begin position="58"/>
        <end position="245"/>
    </location>
</feature>
<dbReference type="SUPFAM" id="SSF55681">
    <property type="entry name" value="Class II aaRS and biotin synthetases"/>
    <property type="match status" value="1"/>
</dbReference>
<evidence type="ECO:0000256" key="2">
    <source>
        <dbReference type="ARBA" id="ARBA00022741"/>
    </source>
</evidence>
<comment type="catalytic activity">
    <reaction evidence="6">
        <text>biotin + L-lysyl-[protein] + ATP = N(6)-biotinyl-L-lysyl-[protein] + AMP + diphosphate + H(+)</text>
        <dbReference type="Rhea" id="RHEA:11756"/>
        <dbReference type="Rhea" id="RHEA-COMP:9752"/>
        <dbReference type="Rhea" id="RHEA-COMP:10505"/>
        <dbReference type="ChEBI" id="CHEBI:15378"/>
        <dbReference type="ChEBI" id="CHEBI:29969"/>
        <dbReference type="ChEBI" id="CHEBI:30616"/>
        <dbReference type="ChEBI" id="CHEBI:33019"/>
        <dbReference type="ChEBI" id="CHEBI:57586"/>
        <dbReference type="ChEBI" id="CHEBI:83144"/>
        <dbReference type="ChEBI" id="CHEBI:456215"/>
        <dbReference type="EC" id="6.3.4.15"/>
    </reaction>
</comment>
<dbReference type="AlphaFoldDB" id="A0AAW6Q9L1"/>
<organism evidence="8 9">
    <name type="scientific">Exercitatus varius</name>
    <dbReference type="NCBI Taxonomy" id="67857"/>
    <lineage>
        <taxon>Bacteria</taxon>
        <taxon>Pseudomonadati</taxon>
        <taxon>Pseudomonadota</taxon>
        <taxon>Gammaproteobacteria</taxon>
        <taxon>Pasteurellales</taxon>
        <taxon>Pasteurellaceae</taxon>
        <taxon>Exercitatus</taxon>
    </lineage>
</organism>
<dbReference type="RefSeq" id="WP_317476466.1">
    <property type="nucleotide sequence ID" value="NZ_JARQTW010000002.1"/>
</dbReference>
<evidence type="ECO:0000256" key="1">
    <source>
        <dbReference type="ARBA" id="ARBA00022598"/>
    </source>
</evidence>
<dbReference type="Pfam" id="PF03099">
    <property type="entry name" value="BPL_LplA_LipB"/>
    <property type="match status" value="1"/>
</dbReference>
<keyword evidence="3" id="KW-0067">ATP-binding</keyword>
<dbReference type="InterPro" id="IPR045864">
    <property type="entry name" value="aa-tRNA-synth_II/BPL/LPL"/>
</dbReference>
<protein>
    <recommendedName>
        <fullName evidence="5">biotin--[biotin carboxyl-carrier protein] ligase</fullName>
        <ecNumber evidence="5">6.3.4.15</ecNumber>
    </recommendedName>
</protein>
<dbReference type="NCBIfam" id="TIGR00121">
    <property type="entry name" value="birA_ligase"/>
    <property type="match status" value="1"/>
</dbReference>
<dbReference type="EC" id="6.3.4.15" evidence="5"/>
<dbReference type="PANTHER" id="PTHR12835:SF5">
    <property type="entry name" value="BIOTIN--PROTEIN LIGASE"/>
    <property type="match status" value="1"/>
</dbReference>
<accession>A0AAW6Q9L1</accession>
<dbReference type="GO" id="GO:0005524">
    <property type="term" value="F:ATP binding"/>
    <property type="evidence" value="ECO:0007669"/>
    <property type="project" value="UniProtKB-KW"/>
</dbReference>
<dbReference type="NCBIfam" id="NF008847">
    <property type="entry name" value="PRK11886.1-2"/>
    <property type="match status" value="1"/>
</dbReference>
<keyword evidence="1 8" id="KW-0436">Ligase</keyword>
<gene>
    <name evidence="8" type="primary">birA</name>
    <name evidence="8" type="ORF">P7M15_01180</name>
</gene>
<evidence type="ECO:0000256" key="4">
    <source>
        <dbReference type="ARBA" id="ARBA00023267"/>
    </source>
</evidence>